<dbReference type="Proteomes" id="UP000037179">
    <property type="component" value="Unassembled WGS sequence"/>
</dbReference>
<accession>A0ABC9YWP7</accession>
<keyword evidence="3" id="KW-1185">Reference proteome</keyword>
<reference evidence="3" key="1">
    <citation type="submission" date="2015-07" db="EMBL/GenBank/DDBJ databases">
        <title>Nocardia seriolae U-1 whole genome shotgun sequence.</title>
        <authorList>
            <person name="Imajoh M."/>
            <person name="Fukumoto Y."/>
            <person name="Sukeda M."/>
            <person name="Yamane J."/>
            <person name="Yamasaki K."/>
            <person name="Shimizu M."/>
            <person name="Ohnishi K."/>
            <person name="Oshima S."/>
        </authorList>
    </citation>
    <scope>NUCLEOTIDE SEQUENCE [LARGE SCALE GENOMIC DNA]</scope>
    <source>
        <strain evidence="3">U-1</strain>
    </source>
</reference>
<sequence>MLNPAELSPSERQLAARRALDDLGPDRDDHTLVRVRCGRSHHVAAVFDTAAGAVYESAIGPHAHGRRDYIDEAHRADRRHIQYVDLLDGDRYTDDLLPAHCECGGHELSRRQLRDAIDTHQRTIHLS</sequence>
<reference evidence="1 4" key="3">
    <citation type="submission" date="2016-10" db="EMBL/GenBank/DDBJ databases">
        <title>Genome sequence of Nocardia seriolae strain EM150506, isolated from Anguila japonica.</title>
        <authorList>
            <person name="Han H.-J."/>
        </authorList>
    </citation>
    <scope>NUCLEOTIDE SEQUENCE [LARGE SCALE GENOMIC DNA]</scope>
    <source>
        <strain evidence="1 4">EM150506</strain>
    </source>
</reference>
<evidence type="ECO:0000313" key="2">
    <source>
        <dbReference type="EMBL" id="GAP29944.1"/>
    </source>
</evidence>
<protein>
    <submittedName>
        <fullName evidence="2">Uncharacterized protein</fullName>
    </submittedName>
</protein>
<proteinExistence type="predicted"/>
<dbReference type="EMBL" id="BBYQ01000068">
    <property type="protein sequence ID" value="GAP29944.1"/>
    <property type="molecule type" value="Genomic_DNA"/>
</dbReference>
<evidence type="ECO:0000313" key="1">
    <source>
        <dbReference type="EMBL" id="APA98357.1"/>
    </source>
</evidence>
<organism evidence="2 3">
    <name type="scientific">Nocardia seriolae</name>
    <dbReference type="NCBI Taxonomy" id="37332"/>
    <lineage>
        <taxon>Bacteria</taxon>
        <taxon>Bacillati</taxon>
        <taxon>Actinomycetota</taxon>
        <taxon>Actinomycetes</taxon>
        <taxon>Mycobacteriales</taxon>
        <taxon>Nocardiaceae</taxon>
        <taxon>Nocardia</taxon>
    </lineage>
</organism>
<dbReference type="AlphaFoldDB" id="A0ABC9YWP7"/>
<reference evidence="2 3" key="2">
    <citation type="journal article" date="2016" name="Genome Announc.">
        <title>Draft Genome Sequence of Erythromycin- and Oxytetracycline-Sensitive Nocardia seriolae Strain U-1 (NBRC 110359).</title>
        <authorList>
            <person name="Imajoh M."/>
            <person name="Sukeda M."/>
            <person name="Shimizu M."/>
            <person name="Yamane J."/>
            <person name="Ohnishi K."/>
            <person name="Oshima S."/>
        </authorList>
    </citation>
    <scope>NUCLEOTIDE SEQUENCE [LARGE SCALE GENOMIC DNA]</scope>
    <source>
        <strain evidence="2 3">U-1</strain>
    </source>
</reference>
<name>A0ABC9YWP7_9NOCA</name>
<gene>
    <name evidence="1" type="ORF">NS506_04309</name>
    <name evidence="2" type="ORF">NSK11_contig00068-0034</name>
</gene>
<dbReference type="EMBL" id="CP017839">
    <property type="protein sequence ID" value="APA98357.1"/>
    <property type="molecule type" value="Genomic_DNA"/>
</dbReference>
<evidence type="ECO:0000313" key="4">
    <source>
        <dbReference type="Proteomes" id="UP000180166"/>
    </source>
</evidence>
<dbReference type="KEGG" id="nsr:NS506_04309"/>
<evidence type="ECO:0000313" key="3">
    <source>
        <dbReference type="Proteomes" id="UP000037179"/>
    </source>
</evidence>
<dbReference type="Proteomes" id="UP000180166">
    <property type="component" value="Chromosome"/>
</dbReference>